<keyword evidence="3" id="KW-0808">Transferase</keyword>
<evidence type="ECO:0000256" key="6">
    <source>
        <dbReference type="ARBA" id="ARBA00022840"/>
    </source>
</evidence>
<dbReference type="STRING" id="446468.Ndas_0106"/>
<dbReference type="GO" id="GO:0004674">
    <property type="term" value="F:protein serine/threonine kinase activity"/>
    <property type="evidence" value="ECO:0007669"/>
    <property type="project" value="UniProtKB-KW"/>
</dbReference>
<keyword evidence="11" id="KW-1185">Reference proteome</keyword>
<keyword evidence="4 7" id="KW-0547">Nucleotide-binding</keyword>
<gene>
    <name evidence="10" type="ordered locus">Ndas_0106</name>
</gene>
<proteinExistence type="predicted"/>
<dbReference type="eggNOG" id="COG0515">
    <property type="taxonomic scope" value="Bacteria"/>
</dbReference>
<keyword evidence="6 7" id="KW-0067">ATP-binding</keyword>
<feature type="compositionally biased region" description="Basic residues" evidence="8">
    <location>
        <begin position="373"/>
        <end position="384"/>
    </location>
</feature>
<dbReference type="Gene3D" id="1.10.510.10">
    <property type="entry name" value="Transferase(Phosphotransferase) domain 1"/>
    <property type="match status" value="1"/>
</dbReference>
<keyword evidence="2 10" id="KW-0723">Serine/threonine-protein kinase</keyword>
<feature type="compositionally biased region" description="Gly residues" evidence="8">
    <location>
        <begin position="387"/>
        <end position="420"/>
    </location>
</feature>
<evidence type="ECO:0000256" key="5">
    <source>
        <dbReference type="ARBA" id="ARBA00022777"/>
    </source>
</evidence>
<evidence type="ECO:0000259" key="9">
    <source>
        <dbReference type="PROSITE" id="PS50011"/>
    </source>
</evidence>
<sequence>MSSNSGSERIVADRYVLRRELGRGGMGVVWQAFDPTLDRDVAIKQVLLPDHFTDSERADAHGRVRREARSAARISHPTVITIHDVFEYDGNPWVVMELVEGGSLQDRLDERGALPPDEVAEIAGSLLRAVRAANAAGVLHRDIKPGNIMTSLDGRVILTDFGIATMEGGPSITRTGALIGSPEYMPPERLAGGPAEHRGDLWSIGVTLFAAVEGTSPFRRDSITAAIAAVMSAPLPPMTRAGWLEPVISGLLERDPERRLSADGALALLRERGGPNAGGDDSGGFGAAGAVGAAGAGAFADGTPASGSGPHTTPGVSGRQSPHHTPSGGHPGTGPRGGYPHTRTPLPQGPMTGQRLPRGGPADPVTPASPFAHGHRTVHQHRPPHSAGGGLGGTGRGPGGPGGPGVPLHSGGHGGARPGSGSGNTRLLVGVGAAVVVLTLIGGVAVVGATLFAGAEAEGGASEALSASESARPPAEPSASVGGDEGGAGSGGGEGRGEGGQTGGGDENGEPPSYDELETFRSQWFHVDYPAGWQVDDSEIENTLAVFVAPGSDHQVWVTGWTEQEFTGTSAEYLEDTNGGTKVEGDVTTGYTQLELEEFDDGDFEEGWDVALVESDLVNETWASQERRFWAYAISTEHEGDRVFYLVSVNVPREDADYYDDLHEDVMETFDPLL</sequence>
<dbReference type="KEGG" id="nda:Ndas_0106"/>
<evidence type="ECO:0000256" key="7">
    <source>
        <dbReference type="PROSITE-ProRule" id="PRU10141"/>
    </source>
</evidence>
<dbReference type="PROSITE" id="PS00107">
    <property type="entry name" value="PROTEIN_KINASE_ATP"/>
    <property type="match status" value="1"/>
</dbReference>
<keyword evidence="5 10" id="KW-0418">Kinase</keyword>
<dbReference type="Pfam" id="PF00069">
    <property type="entry name" value="Pkinase"/>
    <property type="match status" value="1"/>
</dbReference>
<evidence type="ECO:0000256" key="8">
    <source>
        <dbReference type="SAM" id="MobiDB-lite"/>
    </source>
</evidence>
<feature type="region of interest" description="Disordered" evidence="8">
    <location>
        <begin position="463"/>
        <end position="515"/>
    </location>
</feature>
<dbReference type="PANTHER" id="PTHR43289">
    <property type="entry name" value="MITOGEN-ACTIVATED PROTEIN KINASE KINASE KINASE 20-RELATED"/>
    <property type="match status" value="1"/>
</dbReference>
<dbReference type="OrthoDB" id="3679634at2"/>
<evidence type="ECO:0000256" key="1">
    <source>
        <dbReference type="ARBA" id="ARBA00012513"/>
    </source>
</evidence>
<dbReference type="SUPFAM" id="SSF56112">
    <property type="entry name" value="Protein kinase-like (PK-like)"/>
    <property type="match status" value="1"/>
</dbReference>
<evidence type="ECO:0000256" key="4">
    <source>
        <dbReference type="ARBA" id="ARBA00022741"/>
    </source>
</evidence>
<feature type="domain" description="Protein kinase" evidence="9">
    <location>
        <begin position="15"/>
        <end position="277"/>
    </location>
</feature>
<dbReference type="CDD" id="cd14014">
    <property type="entry name" value="STKc_PknB_like"/>
    <property type="match status" value="1"/>
</dbReference>
<feature type="binding site" evidence="7">
    <location>
        <position position="44"/>
    </location>
    <ligand>
        <name>ATP</name>
        <dbReference type="ChEBI" id="CHEBI:30616"/>
    </ligand>
</feature>
<accession>D7B703</accession>
<dbReference type="PROSITE" id="PS00108">
    <property type="entry name" value="PROTEIN_KINASE_ST"/>
    <property type="match status" value="1"/>
</dbReference>
<dbReference type="PANTHER" id="PTHR43289:SF6">
    <property type="entry name" value="SERINE_THREONINE-PROTEIN KINASE NEKL-3"/>
    <property type="match status" value="1"/>
</dbReference>
<dbReference type="RefSeq" id="WP_013151164.1">
    <property type="nucleotide sequence ID" value="NC_014210.1"/>
</dbReference>
<dbReference type="Proteomes" id="UP000002219">
    <property type="component" value="Chromosome 1"/>
</dbReference>
<evidence type="ECO:0000256" key="3">
    <source>
        <dbReference type="ARBA" id="ARBA00022679"/>
    </source>
</evidence>
<dbReference type="HOGENOM" id="CLU_000288_63_44_11"/>
<dbReference type="PROSITE" id="PS50011">
    <property type="entry name" value="PROTEIN_KINASE_DOM"/>
    <property type="match status" value="1"/>
</dbReference>
<feature type="compositionally biased region" description="Polar residues" evidence="8">
    <location>
        <begin position="305"/>
        <end position="320"/>
    </location>
</feature>
<dbReference type="InterPro" id="IPR011009">
    <property type="entry name" value="Kinase-like_dom_sf"/>
</dbReference>
<dbReference type="SMART" id="SM00220">
    <property type="entry name" value="S_TKc"/>
    <property type="match status" value="1"/>
</dbReference>
<dbReference type="InterPro" id="IPR017441">
    <property type="entry name" value="Protein_kinase_ATP_BS"/>
</dbReference>
<dbReference type="GeneID" id="91488198"/>
<protein>
    <recommendedName>
        <fullName evidence="1">non-specific serine/threonine protein kinase</fullName>
        <ecNumber evidence="1">2.7.11.1</ecNumber>
    </recommendedName>
</protein>
<dbReference type="GO" id="GO:0005524">
    <property type="term" value="F:ATP binding"/>
    <property type="evidence" value="ECO:0007669"/>
    <property type="project" value="UniProtKB-UniRule"/>
</dbReference>
<feature type="region of interest" description="Disordered" evidence="8">
    <location>
        <begin position="301"/>
        <end position="420"/>
    </location>
</feature>
<evidence type="ECO:0000256" key="2">
    <source>
        <dbReference type="ARBA" id="ARBA00022527"/>
    </source>
</evidence>
<dbReference type="InterPro" id="IPR000719">
    <property type="entry name" value="Prot_kinase_dom"/>
</dbReference>
<dbReference type="InterPro" id="IPR008271">
    <property type="entry name" value="Ser/Thr_kinase_AS"/>
</dbReference>
<dbReference type="EC" id="2.7.11.1" evidence="1"/>
<evidence type="ECO:0000313" key="10">
    <source>
        <dbReference type="EMBL" id="ADH65557.1"/>
    </source>
</evidence>
<name>D7B703_NOCDD</name>
<feature type="compositionally biased region" description="Low complexity" evidence="8">
    <location>
        <begin position="463"/>
        <end position="482"/>
    </location>
</feature>
<dbReference type="AlphaFoldDB" id="D7B703"/>
<dbReference type="EMBL" id="CP002040">
    <property type="protein sequence ID" value="ADH65557.1"/>
    <property type="molecule type" value="Genomic_DNA"/>
</dbReference>
<feature type="compositionally biased region" description="Gly residues" evidence="8">
    <location>
        <begin position="483"/>
        <end position="506"/>
    </location>
</feature>
<dbReference type="Gene3D" id="3.30.200.20">
    <property type="entry name" value="Phosphorylase Kinase, domain 1"/>
    <property type="match status" value="1"/>
</dbReference>
<reference evidence="10 11" key="1">
    <citation type="journal article" date="2010" name="Stand. Genomic Sci.">
        <title>Complete genome sequence of Nocardiopsis dassonvillei type strain (IMRU 509).</title>
        <authorList>
            <person name="Sun H."/>
            <person name="Lapidus A."/>
            <person name="Nolan M."/>
            <person name="Lucas S."/>
            <person name="Del Rio T.G."/>
            <person name="Tice H."/>
            <person name="Cheng J.F."/>
            <person name="Tapia R."/>
            <person name="Han C."/>
            <person name="Goodwin L."/>
            <person name="Pitluck S."/>
            <person name="Pagani I."/>
            <person name="Ivanova N."/>
            <person name="Mavromatis K."/>
            <person name="Mikhailova N."/>
            <person name="Pati A."/>
            <person name="Chen A."/>
            <person name="Palaniappan K."/>
            <person name="Land M."/>
            <person name="Hauser L."/>
            <person name="Chang Y.J."/>
            <person name="Jeffries C.D."/>
            <person name="Djao O.D."/>
            <person name="Rohde M."/>
            <person name="Sikorski J."/>
            <person name="Goker M."/>
            <person name="Woyke T."/>
            <person name="Bristow J."/>
            <person name="Eisen J.A."/>
            <person name="Markowitz V."/>
            <person name="Hugenholtz P."/>
            <person name="Kyrpides N.C."/>
            <person name="Klenk H.P."/>
        </authorList>
    </citation>
    <scope>NUCLEOTIDE SEQUENCE [LARGE SCALE GENOMIC DNA]</scope>
    <source>
        <strain evidence="11">ATCC 23218 / DSM 43111 / CIP 107115 / JCM 7437 / KCTC 9190 / NBRC 14626 / NCTC 10488 / NRRL B-5397 / IMRU 509</strain>
    </source>
</reference>
<evidence type="ECO:0000313" key="11">
    <source>
        <dbReference type="Proteomes" id="UP000002219"/>
    </source>
</evidence>
<organism evidence="10 11">
    <name type="scientific">Nocardiopsis dassonvillei (strain ATCC 23218 / DSM 43111 / CIP 107115 / JCM 7437 / KCTC 9190 / NBRC 14626 / NCTC 10488 / NRRL B-5397 / IMRU 509)</name>
    <name type="common">Actinomadura dassonvillei</name>
    <dbReference type="NCBI Taxonomy" id="446468"/>
    <lineage>
        <taxon>Bacteria</taxon>
        <taxon>Bacillati</taxon>
        <taxon>Actinomycetota</taxon>
        <taxon>Actinomycetes</taxon>
        <taxon>Streptosporangiales</taxon>
        <taxon>Nocardiopsidaceae</taxon>
        <taxon>Nocardiopsis</taxon>
    </lineage>
</organism>